<dbReference type="EMBL" id="JAWJWF010000048">
    <property type="protein sequence ID" value="KAK6620169.1"/>
    <property type="molecule type" value="Genomic_DNA"/>
</dbReference>
<organism evidence="2 3">
    <name type="scientific">Polyplax serrata</name>
    <name type="common">Common mouse louse</name>
    <dbReference type="NCBI Taxonomy" id="468196"/>
    <lineage>
        <taxon>Eukaryota</taxon>
        <taxon>Metazoa</taxon>
        <taxon>Ecdysozoa</taxon>
        <taxon>Arthropoda</taxon>
        <taxon>Hexapoda</taxon>
        <taxon>Insecta</taxon>
        <taxon>Pterygota</taxon>
        <taxon>Neoptera</taxon>
        <taxon>Paraneoptera</taxon>
        <taxon>Psocodea</taxon>
        <taxon>Troctomorpha</taxon>
        <taxon>Phthiraptera</taxon>
        <taxon>Anoplura</taxon>
        <taxon>Polyplacidae</taxon>
        <taxon>Polyplax</taxon>
    </lineage>
</organism>
<accession>A0ABR1AIH5</accession>
<keyword evidence="3" id="KW-1185">Reference proteome</keyword>
<evidence type="ECO:0000313" key="2">
    <source>
        <dbReference type="EMBL" id="KAK6620169.1"/>
    </source>
</evidence>
<sequence>MRRWEKKLTKSGDAVERRKEEMPEDIAIKEIHTEKPKTPDAVVITRLTFLEHLVRMNSDVLANKIFIFLLGKKLKSSCTEAADEILAI</sequence>
<protein>
    <submittedName>
        <fullName evidence="2">Uncharacterized protein</fullName>
    </submittedName>
</protein>
<dbReference type="Proteomes" id="UP001359485">
    <property type="component" value="Unassembled WGS sequence"/>
</dbReference>
<evidence type="ECO:0000256" key="1">
    <source>
        <dbReference type="SAM" id="MobiDB-lite"/>
    </source>
</evidence>
<reference evidence="2 3" key="1">
    <citation type="submission" date="2023-09" db="EMBL/GenBank/DDBJ databases">
        <title>Genomes of two closely related lineages of the louse Polyplax serrata with different host specificities.</title>
        <authorList>
            <person name="Martinu J."/>
            <person name="Tarabai H."/>
            <person name="Stefka J."/>
            <person name="Hypsa V."/>
        </authorList>
    </citation>
    <scope>NUCLEOTIDE SEQUENCE [LARGE SCALE GENOMIC DNA]</scope>
    <source>
        <strain evidence="2">98ZLc_SE</strain>
    </source>
</reference>
<proteinExistence type="predicted"/>
<feature type="region of interest" description="Disordered" evidence="1">
    <location>
        <begin position="1"/>
        <end position="21"/>
    </location>
</feature>
<comment type="caution">
    <text evidence="2">The sequence shown here is derived from an EMBL/GenBank/DDBJ whole genome shotgun (WGS) entry which is preliminary data.</text>
</comment>
<evidence type="ECO:0000313" key="3">
    <source>
        <dbReference type="Proteomes" id="UP001359485"/>
    </source>
</evidence>
<name>A0ABR1AIH5_POLSC</name>
<gene>
    <name evidence="2" type="ORF">RUM44_006570</name>
</gene>